<evidence type="ECO:0000313" key="1">
    <source>
        <dbReference type="EMBL" id="EHQ63111.1"/>
    </source>
</evidence>
<dbReference type="EMBL" id="AHKH01000011">
    <property type="protein sequence ID" value="EHQ63111.1"/>
    <property type="molecule type" value="Genomic_DNA"/>
</dbReference>
<dbReference type="SUPFAM" id="SSF56317">
    <property type="entry name" value="Carbon-nitrogen hydrolase"/>
    <property type="match status" value="1"/>
</dbReference>
<protein>
    <recommendedName>
        <fullName evidence="3">CN hydrolase domain-containing protein</fullName>
    </recommendedName>
</protein>
<dbReference type="AlphaFoldDB" id="H3SCK8"/>
<dbReference type="InterPro" id="IPR036526">
    <property type="entry name" value="C-N_Hydrolase_sf"/>
</dbReference>
<dbReference type="RefSeq" id="WP_006675759.1">
    <property type="nucleotide sequence ID" value="NZ_AHKH01000011.1"/>
</dbReference>
<name>H3SCK8_9BACL</name>
<reference evidence="1 2" key="1">
    <citation type="journal article" date="2012" name="J. Bacteriol.">
        <title>Genome Sequence of the Pattern-Forming Social Bacterium Paenibacillus dendritiformis C454 Chiral Morphotype.</title>
        <authorList>
            <person name="Sirota-Madi A."/>
            <person name="Olender T."/>
            <person name="Helman Y."/>
            <person name="Brainis I."/>
            <person name="Finkelshtein A."/>
            <person name="Roth D."/>
            <person name="Hagai E."/>
            <person name="Leshkowitz D."/>
            <person name="Brodsky L."/>
            <person name="Galatenko V."/>
            <person name="Nikolaev V."/>
            <person name="Gutnick D.L."/>
            <person name="Lancet D."/>
            <person name="Ben-Jacob E."/>
        </authorList>
    </citation>
    <scope>NUCLEOTIDE SEQUENCE [LARGE SCALE GENOMIC DNA]</scope>
    <source>
        <strain evidence="1 2">C454</strain>
    </source>
</reference>
<organism evidence="1 2">
    <name type="scientific">Paenibacillus dendritiformis C454</name>
    <dbReference type="NCBI Taxonomy" id="1131935"/>
    <lineage>
        <taxon>Bacteria</taxon>
        <taxon>Bacillati</taxon>
        <taxon>Bacillota</taxon>
        <taxon>Bacilli</taxon>
        <taxon>Bacillales</taxon>
        <taxon>Paenibacillaceae</taxon>
        <taxon>Paenibacillus</taxon>
    </lineage>
</organism>
<dbReference type="PATRIC" id="fig|1131935.3.peg.1251"/>
<comment type="caution">
    <text evidence="1">The sequence shown here is derived from an EMBL/GenBank/DDBJ whole genome shotgun (WGS) entry which is preliminary data.</text>
</comment>
<evidence type="ECO:0008006" key="3">
    <source>
        <dbReference type="Google" id="ProtNLM"/>
    </source>
</evidence>
<dbReference type="OrthoDB" id="1894469at2"/>
<gene>
    <name evidence="1" type="ORF">PDENDC454_06235</name>
</gene>
<keyword evidence="2" id="KW-1185">Reference proteome</keyword>
<dbReference type="Proteomes" id="UP000003900">
    <property type="component" value="Unassembled WGS sequence"/>
</dbReference>
<accession>H3SCK8</accession>
<sequence>MKILIGQPKLEASIEQLEAELRSHPEADIVLYPEGYLNDHVDQACRLASAFGTSIISGYKKPKDRAIIMNRKGEILLDRAKYEAGAVTELDGLGIACLLCDELVLQGLPADESVRRDLIVHPIGVGMFSQAQFDEWVETARQIARANRAMIIGTSHADGSFRDSEVSLPIAYCIDSSGEDVFISNSDVRSRILNFNTHDVIIIPNSGEVTVGG</sequence>
<proteinExistence type="predicted"/>
<evidence type="ECO:0000313" key="2">
    <source>
        <dbReference type="Proteomes" id="UP000003900"/>
    </source>
</evidence>